<evidence type="ECO:0000313" key="6">
    <source>
        <dbReference type="EMBL" id="MBP2241124.1"/>
    </source>
</evidence>
<evidence type="ECO:0000256" key="1">
    <source>
        <dbReference type="ARBA" id="ARBA00022475"/>
    </source>
</evidence>
<protein>
    <recommendedName>
        <fullName evidence="5">UPF0344 protein J2Z40_001686</fullName>
    </recommendedName>
</protein>
<gene>
    <name evidence="6" type="ORF">J2Z40_001686</name>
</gene>
<reference evidence="6 7" key="1">
    <citation type="submission" date="2021-03" db="EMBL/GenBank/DDBJ databases">
        <title>Genomic Encyclopedia of Type Strains, Phase IV (KMG-IV): sequencing the most valuable type-strain genomes for metagenomic binning, comparative biology and taxonomic classification.</title>
        <authorList>
            <person name="Goeker M."/>
        </authorList>
    </citation>
    <scope>NUCLEOTIDE SEQUENCE [LARGE SCALE GENOMIC DNA]</scope>
    <source>
        <strain evidence="6 7">DSM 26675</strain>
    </source>
</reference>
<dbReference type="RefSeq" id="WP_066392718.1">
    <property type="nucleotide sequence ID" value="NZ_JAGIKZ010000007.1"/>
</dbReference>
<organism evidence="6 7">
    <name type="scientific">Cytobacillus eiseniae</name>
    <dbReference type="NCBI Taxonomy" id="762947"/>
    <lineage>
        <taxon>Bacteria</taxon>
        <taxon>Bacillati</taxon>
        <taxon>Bacillota</taxon>
        <taxon>Bacilli</taxon>
        <taxon>Bacillales</taxon>
        <taxon>Bacillaceae</taxon>
        <taxon>Cytobacillus</taxon>
    </lineage>
</organism>
<feature type="transmembrane region" description="Helical" evidence="5">
    <location>
        <begin position="6"/>
        <end position="24"/>
    </location>
</feature>
<feature type="transmembrane region" description="Helical" evidence="5">
    <location>
        <begin position="93"/>
        <end position="113"/>
    </location>
</feature>
<proteinExistence type="inferred from homology"/>
<evidence type="ECO:0000256" key="2">
    <source>
        <dbReference type="ARBA" id="ARBA00022692"/>
    </source>
</evidence>
<dbReference type="Proteomes" id="UP001519293">
    <property type="component" value="Unassembled WGS sequence"/>
</dbReference>
<keyword evidence="7" id="KW-1185">Reference proteome</keyword>
<accession>A0ABS4RFM7</accession>
<dbReference type="HAMAP" id="MF_01536">
    <property type="entry name" value="UPF0344"/>
    <property type="match status" value="1"/>
</dbReference>
<comment type="similarity">
    <text evidence="5">Belongs to the UPF0344 family.</text>
</comment>
<feature type="transmembrane region" description="Helical" evidence="5">
    <location>
        <begin position="36"/>
        <end position="56"/>
    </location>
</feature>
<keyword evidence="4 5" id="KW-0472">Membrane</keyword>
<comment type="subcellular location">
    <subcellularLocation>
        <location evidence="5">Cell membrane</location>
        <topology evidence="5">Multi-pass membrane protein</topology>
    </subcellularLocation>
</comment>
<evidence type="ECO:0000256" key="4">
    <source>
        <dbReference type="ARBA" id="ARBA00023136"/>
    </source>
</evidence>
<keyword evidence="2 5" id="KW-0812">Transmembrane</keyword>
<dbReference type="Pfam" id="PF07457">
    <property type="entry name" value="DUF1516"/>
    <property type="match status" value="1"/>
</dbReference>
<keyword evidence="1 5" id="KW-1003">Cell membrane</keyword>
<evidence type="ECO:0000256" key="5">
    <source>
        <dbReference type="HAMAP-Rule" id="MF_01536"/>
    </source>
</evidence>
<evidence type="ECO:0000256" key="3">
    <source>
        <dbReference type="ARBA" id="ARBA00022989"/>
    </source>
</evidence>
<sequence>MIHAHITSWLLALILFIVALGLHKSGKEKGFKIVKMILRLFYLLTIGTGIWILTSINIDMMYVIKSLVGIWVIGMFEMVLAGTAKGKKTAISWLLLIISLVIVLYLGFVYLPLSF</sequence>
<comment type="caution">
    <text evidence="6">The sequence shown here is derived from an EMBL/GenBank/DDBJ whole genome shotgun (WGS) entry which is preliminary data.</text>
</comment>
<feature type="transmembrane region" description="Helical" evidence="5">
    <location>
        <begin position="62"/>
        <end position="81"/>
    </location>
</feature>
<dbReference type="InterPro" id="IPR010899">
    <property type="entry name" value="UPF0344"/>
</dbReference>
<evidence type="ECO:0000313" key="7">
    <source>
        <dbReference type="Proteomes" id="UP001519293"/>
    </source>
</evidence>
<dbReference type="EMBL" id="JAGIKZ010000007">
    <property type="protein sequence ID" value="MBP2241124.1"/>
    <property type="molecule type" value="Genomic_DNA"/>
</dbReference>
<keyword evidence="3 5" id="KW-1133">Transmembrane helix</keyword>
<name>A0ABS4RFM7_9BACI</name>